<name>A0AA38TBZ2_9ASTR</name>
<evidence type="ECO:0000313" key="2">
    <source>
        <dbReference type="EMBL" id="KAJ9552371.1"/>
    </source>
</evidence>
<dbReference type="GO" id="GO:0047372">
    <property type="term" value="F:monoacylglycerol lipase activity"/>
    <property type="evidence" value="ECO:0007669"/>
    <property type="project" value="TreeGrafter"/>
</dbReference>
<gene>
    <name evidence="2" type="ORF">OSB04_016416</name>
</gene>
<dbReference type="EMBL" id="JARYMX010000004">
    <property type="protein sequence ID" value="KAJ9552371.1"/>
    <property type="molecule type" value="Genomic_DNA"/>
</dbReference>
<evidence type="ECO:0000256" key="1">
    <source>
        <dbReference type="SAM" id="Phobius"/>
    </source>
</evidence>
<reference evidence="2" key="1">
    <citation type="submission" date="2023-03" db="EMBL/GenBank/DDBJ databases">
        <title>Chromosome-scale reference genome and RAD-based genetic map of yellow starthistle (Centaurea solstitialis) reveal putative structural variation and QTLs associated with invader traits.</title>
        <authorList>
            <person name="Reatini B."/>
            <person name="Cang F.A."/>
            <person name="Jiang Q."/>
            <person name="Mckibben M.T.W."/>
            <person name="Barker M.S."/>
            <person name="Rieseberg L.H."/>
            <person name="Dlugosch K.M."/>
        </authorList>
    </citation>
    <scope>NUCLEOTIDE SEQUENCE</scope>
    <source>
        <strain evidence="2">CAN-66</strain>
        <tissue evidence="2">Leaf</tissue>
    </source>
</reference>
<keyword evidence="1" id="KW-0812">Transmembrane</keyword>
<evidence type="ECO:0000313" key="3">
    <source>
        <dbReference type="Proteomes" id="UP001172457"/>
    </source>
</evidence>
<dbReference type="InterPro" id="IPR050960">
    <property type="entry name" value="AB_hydrolase_4_sf"/>
</dbReference>
<protein>
    <submittedName>
        <fullName evidence="2">Uncharacterized protein</fullName>
    </submittedName>
</protein>
<keyword evidence="1" id="KW-0472">Membrane</keyword>
<dbReference type="PANTHER" id="PTHR10794">
    <property type="entry name" value="ABHYDROLASE DOMAIN-CONTAINING PROTEIN"/>
    <property type="match status" value="1"/>
</dbReference>
<dbReference type="Proteomes" id="UP001172457">
    <property type="component" value="Chromosome 4"/>
</dbReference>
<keyword evidence="1" id="KW-1133">Transmembrane helix</keyword>
<sequence length="114" mass="12973">METAAGEIVSPYKLLIQALTLIPVSHYLLFAFILSIVFVYNLLEFHILQDLINAYGGGHVSLTFNPNCDLYREVISKCHLLYGRYVSTPWLSSPHLQTILLNVLVKTPSFSYKR</sequence>
<dbReference type="GO" id="GO:0034338">
    <property type="term" value="F:short-chain carboxylesterase activity"/>
    <property type="evidence" value="ECO:0007669"/>
    <property type="project" value="TreeGrafter"/>
</dbReference>
<proteinExistence type="predicted"/>
<keyword evidence="3" id="KW-1185">Reference proteome</keyword>
<feature type="transmembrane region" description="Helical" evidence="1">
    <location>
        <begin position="24"/>
        <end position="43"/>
    </location>
</feature>
<organism evidence="2 3">
    <name type="scientific">Centaurea solstitialis</name>
    <name type="common">yellow star-thistle</name>
    <dbReference type="NCBI Taxonomy" id="347529"/>
    <lineage>
        <taxon>Eukaryota</taxon>
        <taxon>Viridiplantae</taxon>
        <taxon>Streptophyta</taxon>
        <taxon>Embryophyta</taxon>
        <taxon>Tracheophyta</taxon>
        <taxon>Spermatophyta</taxon>
        <taxon>Magnoliopsida</taxon>
        <taxon>eudicotyledons</taxon>
        <taxon>Gunneridae</taxon>
        <taxon>Pentapetalae</taxon>
        <taxon>asterids</taxon>
        <taxon>campanulids</taxon>
        <taxon>Asterales</taxon>
        <taxon>Asteraceae</taxon>
        <taxon>Carduoideae</taxon>
        <taxon>Cardueae</taxon>
        <taxon>Centaureinae</taxon>
        <taxon>Centaurea</taxon>
    </lineage>
</organism>
<comment type="caution">
    <text evidence="2">The sequence shown here is derived from an EMBL/GenBank/DDBJ whole genome shotgun (WGS) entry which is preliminary data.</text>
</comment>
<dbReference type="PANTHER" id="PTHR10794:SF95">
    <property type="entry name" value="ALCOHOL O-ACETYLTRANSFERASE"/>
    <property type="match status" value="1"/>
</dbReference>
<dbReference type="AlphaFoldDB" id="A0AA38TBZ2"/>
<accession>A0AA38TBZ2</accession>